<dbReference type="InterPro" id="IPR001957">
    <property type="entry name" value="Chromosome_initiator_DnaA"/>
</dbReference>
<dbReference type="NCBIfam" id="TIGR00362">
    <property type="entry name" value="DnaA"/>
    <property type="match status" value="1"/>
</dbReference>
<dbReference type="InterPro" id="IPR013159">
    <property type="entry name" value="DnaA_C"/>
</dbReference>
<proteinExistence type="inferred from homology"/>
<dbReference type="GO" id="GO:0005524">
    <property type="term" value="F:ATP binding"/>
    <property type="evidence" value="ECO:0007669"/>
    <property type="project" value="UniProtKB-UniRule"/>
</dbReference>
<comment type="subcellular location">
    <subcellularLocation>
        <location evidence="8">Cytoplasm</location>
    </subcellularLocation>
</comment>
<keyword evidence="4 8" id="KW-0547">Nucleotide-binding</keyword>
<dbReference type="InterPro" id="IPR003593">
    <property type="entry name" value="AAA+_ATPase"/>
</dbReference>
<dbReference type="GO" id="GO:0008289">
    <property type="term" value="F:lipid binding"/>
    <property type="evidence" value="ECO:0007669"/>
    <property type="project" value="UniProtKB-KW"/>
</dbReference>
<feature type="binding site" evidence="8">
    <location>
        <position position="165"/>
    </location>
    <ligand>
        <name>ATP</name>
        <dbReference type="ChEBI" id="CHEBI:30616"/>
    </ligand>
</feature>
<keyword evidence="2 8" id="KW-0963">Cytoplasm</keyword>
<feature type="binding site" evidence="8">
    <location>
        <position position="169"/>
    </location>
    <ligand>
        <name>ATP</name>
        <dbReference type="ChEBI" id="CHEBI:30616"/>
    </ligand>
</feature>
<evidence type="ECO:0000313" key="15">
    <source>
        <dbReference type="Proteomes" id="UP000178349"/>
    </source>
</evidence>
<evidence type="ECO:0000256" key="3">
    <source>
        <dbReference type="ARBA" id="ARBA00022705"/>
    </source>
</evidence>
<dbReference type="Gene3D" id="3.30.300.180">
    <property type="match status" value="1"/>
</dbReference>
<dbReference type="InterPro" id="IPR024633">
    <property type="entry name" value="DnaA_N_dom"/>
</dbReference>
<evidence type="ECO:0000256" key="11">
    <source>
        <dbReference type="RuleBase" id="RU004227"/>
    </source>
</evidence>
<dbReference type="InterPro" id="IPR027417">
    <property type="entry name" value="P-loop_NTPase"/>
</dbReference>
<evidence type="ECO:0000256" key="5">
    <source>
        <dbReference type="ARBA" id="ARBA00022840"/>
    </source>
</evidence>
<organism evidence="14 15">
    <name type="scientific">Candidatus Magasanikbacteria bacterium RIFOXYC12_FULL_33_11</name>
    <dbReference type="NCBI Taxonomy" id="1798701"/>
    <lineage>
        <taxon>Bacteria</taxon>
        <taxon>Candidatus Magasanikiibacteriota</taxon>
    </lineage>
</organism>
<dbReference type="AlphaFoldDB" id="A0A1F6NRB8"/>
<dbReference type="Pfam" id="PF11638">
    <property type="entry name" value="DnaA_N"/>
    <property type="match status" value="1"/>
</dbReference>
<dbReference type="InterPro" id="IPR013317">
    <property type="entry name" value="DnaA_dom"/>
</dbReference>
<dbReference type="CDD" id="cd06571">
    <property type="entry name" value="Bac_DnaA_C"/>
    <property type="match status" value="1"/>
</dbReference>
<evidence type="ECO:0000256" key="9">
    <source>
        <dbReference type="NCBIfam" id="TIGR00362"/>
    </source>
</evidence>
<accession>A0A1F6NRB8</accession>
<keyword evidence="3 8" id="KW-0235">DNA replication</keyword>
<dbReference type="GO" id="GO:0005737">
    <property type="term" value="C:cytoplasm"/>
    <property type="evidence" value="ECO:0007669"/>
    <property type="project" value="UniProtKB-SubCell"/>
</dbReference>
<evidence type="ECO:0000256" key="1">
    <source>
        <dbReference type="ARBA" id="ARBA00006583"/>
    </source>
</evidence>
<dbReference type="GO" id="GO:0003688">
    <property type="term" value="F:DNA replication origin binding"/>
    <property type="evidence" value="ECO:0007669"/>
    <property type="project" value="UniProtKB-UniRule"/>
</dbReference>
<comment type="similarity">
    <text evidence="1 8 11">Belongs to the DnaA family.</text>
</comment>
<dbReference type="Gene3D" id="3.40.50.300">
    <property type="entry name" value="P-loop containing nucleotide triphosphate hydrolases"/>
    <property type="match status" value="1"/>
</dbReference>
<dbReference type="HAMAP" id="MF_00377">
    <property type="entry name" value="DnaA_bact"/>
    <property type="match status" value="1"/>
</dbReference>
<dbReference type="PANTHER" id="PTHR30050:SF2">
    <property type="entry name" value="CHROMOSOMAL REPLICATION INITIATOR PROTEIN DNAA"/>
    <property type="match status" value="1"/>
</dbReference>
<dbReference type="SUPFAM" id="SSF52540">
    <property type="entry name" value="P-loop containing nucleoside triphosphate hydrolases"/>
    <property type="match status" value="1"/>
</dbReference>
<dbReference type="InterPro" id="IPR020591">
    <property type="entry name" value="Chromosome_initiator_DnaA-like"/>
</dbReference>
<dbReference type="GO" id="GO:0006275">
    <property type="term" value="P:regulation of DNA replication"/>
    <property type="evidence" value="ECO:0007669"/>
    <property type="project" value="UniProtKB-UniRule"/>
</dbReference>
<evidence type="ECO:0000259" key="13">
    <source>
        <dbReference type="SMART" id="SM00760"/>
    </source>
</evidence>
<feature type="region of interest" description="Domain IV, binds dsDNA" evidence="8">
    <location>
        <begin position="338"/>
        <end position="461"/>
    </location>
</feature>
<comment type="caution">
    <text evidence="8">Lacks conserved residue(s) required for the propagation of feature annotation.</text>
</comment>
<dbReference type="SMART" id="SM00760">
    <property type="entry name" value="Bac_DnaA_C"/>
    <property type="match status" value="1"/>
</dbReference>
<dbReference type="FunFam" id="3.40.50.300:FF:000150">
    <property type="entry name" value="Chromosomal replication initiator protein DnaA"/>
    <property type="match status" value="1"/>
</dbReference>
<feature type="region of interest" description="Domain III, AAA+ region" evidence="8">
    <location>
        <begin position="121"/>
        <end position="337"/>
    </location>
</feature>
<dbReference type="InterPro" id="IPR010921">
    <property type="entry name" value="Trp_repressor/repl_initiator"/>
</dbReference>
<dbReference type="CDD" id="cd00009">
    <property type="entry name" value="AAA"/>
    <property type="match status" value="1"/>
</dbReference>
<dbReference type="Pfam" id="PF08299">
    <property type="entry name" value="Bac_DnaA_C"/>
    <property type="match status" value="1"/>
</dbReference>
<keyword evidence="6 8" id="KW-0446">Lipid-binding</keyword>
<feature type="region of interest" description="Domain I, interacts with DnaA modulators" evidence="8">
    <location>
        <begin position="1"/>
        <end position="93"/>
    </location>
</feature>
<keyword evidence="7 8" id="KW-0238">DNA-binding</keyword>
<evidence type="ECO:0000256" key="2">
    <source>
        <dbReference type="ARBA" id="ARBA00022490"/>
    </source>
</evidence>
<sequence>MTTHEIWQAVLAEFELSLSKANFTTWFKNTGIANYEEGKAQICVPNTFTKSWLEKKHHSQIIKILERVTGKPIKKVDYVVENIKNIKNEECKLSEQQPQISTITNPLYNNQRKNTLVQQFGLNPKYTFETFVVGKGNELAHAASQAVARRPGDSYNPLFIYGGVGLGKTHLIQAIGHTMLETNPQVKVLYVSSEKFTNEFVSSVKEGRAKEFKDRYRNVDLLLIDDIQFIGGKEQTQEEFFHTFNELHQQGKQVVLTSDRPPKAIPALEDRLRSRFEWGMIADISAPDLETRLAILQKKAQEKDFKINERMIQFIATHVQNNIRELEGALNKIIAYHELKNIEPTEETLKHVLSSFEEQNMKKSLTPREVINTVASYFDISIDDVLGKSREKKLAFPRQIIMFLLREELKLSYPNIGDELGGRDHTTAMHAHSKIAKNIDLDLKLKQDLEMIKQRLYSNAV</sequence>
<feature type="domain" description="AAA+ ATPase" evidence="12">
    <location>
        <begin position="154"/>
        <end position="285"/>
    </location>
</feature>
<evidence type="ECO:0000256" key="7">
    <source>
        <dbReference type="ARBA" id="ARBA00023125"/>
    </source>
</evidence>
<evidence type="ECO:0000256" key="4">
    <source>
        <dbReference type="ARBA" id="ARBA00022741"/>
    </source>
</evidence>
<dbReference type="Proteomes" id="UP000178349">
    <property type="component" value="Unassembled WGS sequence"/>
</dbReference>
<evidence type="ECO:0000259" key="12">
    <source>
        <dbReference type="SMART" id="SM00382"/>
    </source>
</evidence>
<dbReference type="SUPFAM" id="SSF48295">
    <property type="entry name" value="TrpR-like"/>
    <property type="match status" value="1"/>
</dbReference>
<comment type="function">
    <text evidence="8 10">Plays an essential role in the initiation and regulation of chromosomal replication. ATP-DnaA binds to the origin of replication (oriC) to initiate formation of the DNA replication initiation complex once per cell cycle. Binds the DnaA box (a 9 base pair repeat at the origin) and separates the double-stranded (ds)DNA. Forms a right-handed helical filament on oriC DNA; dsDNA binds to the exterior of the filament while single-stranded (ss)DNA is stabiized in the filament's interior. The ATP-DnaA-oriC complex binds and stabilizes one strand of the AT-rich DNA unwinding element (DUE), permitting loading of DNA polymerase. After initiation quickly degrades to an ADP-DnaA complex that is not apt for DNA replication. Binds acidic phospholipids.</text>
</comment>
<dbReference type="GO" id="GO:0005886">
    <property type="term" value="C:plasma membrane"/>
    <property type="evidence" value="ECO:0007669"/>
    <property type="project" value="TreeGrafter"/>
</dbReference>
<feature type="binding site" evidence="8">
    <location>
        <position position="168"/>
    </location>
    <ligand>
        <name>ATP</name>
        <dbReference type="ChEBI" id="CHEBI:30616"/>
    </ligand>
</feature>
<gene>
    <name evidence="8" type="primary">dnaA</name>
    <name evidence="14" type="ORF">A2493_03335</name>
</gene>
<evidence type="ECO:0000256" key="8">
    <source>
        <dbReference type="HAMAP-Rule" id="MF_00377"/>
    </source>
</evidence>
<protein>
    <recommendedName>
        <fullName evidence="8 9">Chromosomal replication initiator protein DnaA</fullName>
    </recommendedName>
</protein>
<keyword evidence="5 8" id="KW-0067">ATP-binding</keyword>
<dbReference type="Pfam" id="PF00308">
    <property type="entry name" value="Bac_DnaA"/>
    <property type="match status" value="1"/>
</dbReference>
<reference evidence="14 15" key="1">
    <citation type="journal article" date="2016" name="Nat. Commun.">
        <title>Thousands of microbial genomes shed light on interconnected biogeochemical processes in an aquifer system.</title>
        <authorList>
            <person name="Anantharaman K."/>
            <person name="Brown C.T."/>
            <person name="Hug L.A."/>
            <person name="Sharon I."/>
            <person name="Castelle C.J."/>
            <person name="Probst A.J."/>
            <person name="Thomas B.C."/>
            <person name="Singh A."/>
            <person name="Wilkins M.J."/>
            <person name="Karaoz U."/>
            <person name="Brodie E.L."/>
            <person name="Williams K.H."/>
            <person name="Hubbard S.S."/>
            <person name="Banfield J.F."/>
        </authorList>
    </citation>
    <scope>NUCLEOTIDE SEQUENCE [LARGE SCALE GENOMIC DNA]</scope>
</reference>
<comment type="domain">
    <text evidence="8">Domain I is involved in oligomerization and binding regulators, domain II is flexibile and of varying length in different bacteria, domain III forms the AAA+ region, while domain IV binds dsDNA.</text>
</comment>
<dbReference type="InterPro" id="IPR038454">
    <property type="entry name" value="DnaA_N_sf"/>
</dbReference>
<evidence type="ECO:0000256" key="10">
    <source>
        <dbReference type="RuleBase" id="RU000577"/>
    </source>
</evidence>
<name>A0A1F6NRB8_9BACT</name>
<comment type="subunit">
    <text evidence="8">Oligomerizes as a right-handed, spiral filament on DNA at oriC.</text>
</comment>
<dbReference type="GO" id="GO:0006270">
    <property type="term" value="P:DNA replication initiation"/>
    <property type="evidence" value="ECO:0007669"/>
    <property type="project" value="UniProtKB-UniRule"/>
</dbReference>
<feature type="binding site" evidence="8">
    <location>
        <position position="167"/>
    </location>
    <ligand>
        <name>ATP</name>
        <dbReference type="ChEBI" id="CHEBI:30616"/>
    </ligand>
</feature>
<dbReference type="EMBL" id="MFQW01000023">
    <property type="protein sequence ID" value="OGH86330.1"/>
    <property type="molecule type" value="Genomic_DNA"/>
</dbReference>
<dbReference type="PANTHER" id="PTHR30050">
    <property type="entry name" value="CHROMOSOMAL REPLICATION INITIATOR PROTEIN DNAA"/>
    <property type="match status" value="1"/>
</dbReference>
<comment type="caution">
    <text evidence="14">The sequence shown here is derived from an EMBL/GenBank/DDBJ whole genome shotgun (WGS) entry which is preliminary data.</text>
</comment>
<evidence type="ECO:0000256" key="6">
    <source>
        <dbReference type="ARBA" id="ARBA00023121"/>
    </source>
</evidence>
<dbReference type="Gene3D" id="1.10.1750.10">
    <property type="match status" value="1"/>
</dbReference>
<dbReference type="SMART" id="SM00382">
    <property type="entry name" value="AAA"/>
    <property type="match status" value="1"/>
</dbReference>
<feature type="domain" description="Chromosomal replication initiator DnaA C-terminal" evidence="13">
    <location>
        <begin position="366"/>
        <end position="435"/>
    </location>
</feature>
<dbReference type="PRINTS" id="PR00051">
    <property type="entry name" value="DNAA"/>
</dbReference>
<evidence type="ECO:0000313" key="14">
    <source>
        <dbReference type="EMBL" id="OGH86330.1"/>
    </source>
</evidence>
<dbReference type="Gene3D" id="1.10.8.60">
    <property type="match status" value="1"/>
</dbReference>